<gene>
    <name evidence="1" type="ORF">HJG40_12270</name>
</gene>
<comment type="caution">
    <text evidence="1">The sequence shown here is derived from an EMBL/GenBank/DDBJ whole genome shotgun (WGS) entry which is preliminary data.</text>
</comment>
<sequence length="40" mass="5165">MHIFRPRVIRRILVKEYEIRYEIQDLIVCVLRLWHTREDR</sequence>
<evidence type="ECO:0000313" key="1">
    <source>
        <dbReference type="EMBL" id="MBU2739541.1"/>
    </source>
</evidence>
<evidence type="ECO:0000313" key="2">
    <source>
        <dbReference type="Proteomes" id="UP001197028"/>
    </source>
</evidence>
<organism evidence="1 2">
    <name type="scientific">Acidithiobacillus concretivorus</name>
    <dbReference type="NCBI Taxonomy" id="3063952"/>
    <lineage>
        <taxon>Bacteria</taxon>
        <taxon>Pseudomonadati</taxon>
        <taxon>Pseudomonadota</taxon>
        <taxon>Acidithiobacillia</taxon>
        <taxon>Acidithiobacillales</taxon>
        <taxon>Acidithiobacillaceae</taxon>
        <taxon>Acidithiobacillus</taxon>
    </lineage>
</organism>
<keyword evidence="2" id="KW-1185">Reference proteome</keyword>
<evidence type="ECO:0008006" key="3">
    <source>
        <dbReference type="Google" id="ProtNLM"/>
    </source>
</evidence>
<dbReference type="RefSeq" id="WP_215864445.1">
    <property type="nucleotide sequence ID" value="NZ_JABELD010000110.1"/>
</dbReference>
<dbReference type="Proteomes" id="UP001197028">
    <property type="component" value="Unassembled WGS sequence"/>
</dbReference>
<name>A0ABS5ZSG9_9PROT</name>
<accession>A0ABS5ZSG9</accession>
<protein>
    <recommendedName>
        <fullName evidence="3">Type II toxin-antitoxin system RelE/ParE family toxin</fullName>
    </recommendedName>
</protein>
<reference evidence="1 2" key="1">
    <citation type="journal article" date="2021" name="ISME J.">
        <title>Genomic evolution of the class Acidithiobacillia: deep-branching Proteobacteria living in extreme acidic conditions.</title>
        <authorList>
            <person name="Moya-Beltran A."/>
            <person name="Beard S."/>
            <person name="Rojas-Villalobos C."/>
            <person name="Issotta F."/>
            <person name="Gallardo Y."/>
            <person name="Ulloa R."/>
            <person name="Giaveno A."/>
            <person name="Degli Esposti M."/>
            <person name="Johnson D.B."/>
            <person name="Quatrini R."/>
        </authorList>
    </citation>
    <scope>NUCLEOTIDE SEQUENCE [LARGE SCALE GENOMIC DNA]</scope>
    <source>
        <strain evidence="1 2">ATCC 19703</strain>
    </source>
</reference>
<dbReference type="EMBL" id="JABELD010000110">
    <property type="protein sequence ID" value="MBU2739541.1"/>
    <property type="molecule type" value="Genomic_DNA"/>
</dbReference>
<proteinExistence type="predicted"/>